<evidence type="ECO:0000256" key="5">
    <source>
        <dbReference type="ARBA" id="ARBA00022679"/>
    </source>
</evidence>
<dbReference type="CDD" id="cd00739">
    <property type="entry name" value="DHPS"/>
    <property type="match status" value="1"/>
</dbReference>
<sequence length="312" mass="33692">MWHAESFDRNRFVLNCRGRLLDCRPGLPGGAQVMGILNVTPDSFWDGGRYQTVDAALRRAETMLKEGAAIIDVGGESTRPRGRTYGRGAAPVSPDEERRRVLPVIEAIAQRFPEAIISVDTYKPEVARDALEAGAHVINDQTGLRLYPEMAEVAARFDAPLILMHSVGRPGEMPHELHYDDVVGAVRDSLAASISRAHAAGVRQVVIDPGFGFGKTAAENLQLVNNIDVLLRLGYPVLVGISRKSTIGQVLGAPEKPVPPAERLYGTLGATAVAVLRGATLVRTHDVKPTVEMLRLLAATLAQPRPESLHAV</sequence>
<comment type="catalytic activity">
    <reaction evidence="1">
        <text>(7,8-dihydropterin-6-yl)methyl diphosphate + 4-aminobenzoate = 7,8-dihydropteroate + diphosphate</text>
        <dbReference type="Rhea" id="RHEA:19949"/>
        <dbReference type="ChEBI" id="CHEBI:17836"/>
        <dbReference type="ChEBI" id="CHEBI:17839"/>
        <dbReference type="ChEBI" id="CHEBI:33019"/>
        <dbReference type="ChEBI" id="CHEBI:72950"/>
        <dbReference type="EC" id="2.5.1.15"/>
    </reaction>
</comment>
<dbReference type="EMBL" id="FRAU01000004">
    <property type="protein sequence ID" value="SHK61987.1"/>
    <property type="molecule type" value="Genomic_DNA"/>
</dbReference>
<dbReference type="GO" id="GO:0005829">
    <property type="term" value="C:cytosol"/>
    <property type="evidence" value="ECO:0007669"/>
    <property type="project" value="TreeGrafter"/>
</dbReference>
<dbReference type="PANTHER" id="PTHR20941">
    <property type="entry name" value="FOLATE SYNTHESIS PROTEINS"/>
    <property type="match status" value="1"/>
</dbReference>
<organism evidence="11 12">
    <name type="scientific">Rhodothermus profundi</name>
    <dbReference type="NCBI Taxonomy" id="633813"/>
    <lineage>
        <taxon>Bacteria</taxon>
        <taxon>Pseudomonadati</taxon>
        <taxon>Rhodothermota</taxon>
        <taxon>Rhodothermia</taxon>
        <taxon>Rhodothermales</taxon>
        <taxon>Rhodothermaceae</taxon>
        <taxon>Rhodothermus</taxon>
    </lineage>
</organism>
<keyword evidence="8 9" id="KW-0289">Folate biosynthesis</keyword>
<keyword evidence="12" id="KW-1185">Reference proteome</keyword>
<comment type="similarity">
    <text evidence="9">Belongs to the DHPS family.</text>
</comment>
<evidence type="ECO:0000256" key="4">
    <source>
        <dbReference type="ARBA" id="ARBA00012458"/>
    </source>
</evidence>
<evidence type="ECO:0000256" key="1">
    <source>
        <dbReference type="ARBA" id="ARBA00000012"/>
    </source>
</evidence>
<dbReference type="GO" id="GO:0046872">
    <property type="term" value="F:metal ion binding"/>
    <property type="evidence" value="ECO:0007669"/>
    <property type="project" value="UniProtKB-KW"/>
</dbReference>
<evidence type="ECO:0000313" key="12">
    <source>
        <dbReference type="Proteomes" id="UP000185812"/>
    </source>
</evidence>
<dbReference type="UniPathway" id="UPA00077">
    <property type="reaction ID" value="UER00156"/>
</dbReference>
<dbReference type="GO" id="GO:0046654">
    <property type="term" value="P:tetrahydrofolate biosynthetic process"/>
    <property type="evidence" value="ECO:0007669"/>
    <property type="project" value="UniProtKB-UniPathway"/>
</dbReference>
<gene>
    <name evidence="11" type="ORF">SAMN04488087_1588</name>
</gene>
<reference evidence="12" key="1">
    <citation type="submission" date="2016-11" db="EMBL/GenBank/DDBJ databases">
        <authorList>
            <person name="Varghese N."/>
            <person name="Submissions S."/>
        </authorList>
    </citation>
    <scope>NUCLEOTIDE SEQUENCE [LARGE SCALE GENOMIC DNA]</scope>
    <source>
        <strain evidence="12">DSM 22212</strain>
    </source>
</reference>
<evidence type="ECO:0000256" key="6">
    <source>
        <dbReference type="ARBA" id="ARBA00022723"/>
    </source>
</evidence>
<comment type="cofactor">
    <cofactor evidence="2 9">
        <name>Mg(2+)</name>
        <dbReference type="ChEBI" id="CHEBI:18420"/>
    </cofactor>
</comment>
<dbReference type="EC" id="2.5.1.15" evidence="4 9"/>
<keyword evidence="7 9" id="KW-0460">Magnesium</keyword>
<dbReference type="GO" id="GO:0046656">
    <property type="term" value="P:folic acid biosynthetic process"/>
    <property type="evidence" value="ECO:0007669"/>
    <property type="project" value="UniProtKB-KW"/>
</dbReference>
<dbReference type="InterPro" id="IPR011005">
    <property type="entry name" value="Dihydropteroate_synth-like_sf"/>
</dbReference>
<dbReference type="NCBIfam" id="TIGR01496">
    <property type="entry name" value="DHPS"/>
    <property type="match status" value="1"/>
</dbReference>
<evidence type="ECO:0000259" key="10">
    <source>
        <dbReference type="PROSITE" id="PS50972"/>
    </source>
</evidence>
<evidence type="ECO:0000256" key="3">
    <source>
        <dbReference type="ARBA" id="ARBA00004763"/>
    </source>
</evidence>
<keyword evidence="6 9" id="KW-0479">Metal-binding</keyword>
<dbReference type="Gene3D" id="3.20.20.20">
    <property type="entry name" value="Dihydropteroate synthase-like"/>
    <property type="match status" value="1"/>
</dbReference>
<keyword evidence="5 9" id="KW-0808">Transferase</keyword>
<dbReference type="STRING" id="633813.SAMN04488087_1588"/>
<evidence type="ECO:0000256" key="9">
    <source>
        <dbReference type="RuleBase" id="RU361205"/>
    </source>
</evidence>
<comment type="pathway">
    <text evidence="3 9">Cofactor biosynthesis; tetrahydrofolate biosynthesis; 7,8-dihydrofolate from 2-amino-4-hydroxy-6-hydroxymethyl-7,8-dihydropteridine diphosphate and 4-aminobenzoate: step 1/2.</text>
</comment>
<protein>
    <recommendedName>
        <fullName evidence="4 9">Dihydropteroate synthase</fullName>
        <shortName evidence="9">DHPS</shortName>
        <ecNumber evidence="4 9">2.5.1.15</ecNumber>
    </recommendedName>
    <alternativeName>
        <fullName evidence="9">Dihydropteroate pyrophosphorylase</fullName>
    </alternativeName>
</protein>
<dbReference type="OrthoDB" id="9811744at2"/>
<dbReference type="AlphaFoldDB" id="A0A1M6TYE0"/>
<dbReference type="SUPFAM" id="SSF51717">
    <property type="entry name" value="Dihydropteroate synthetase-like"/>
    <property type="match status" value="1"/>
</dbReference>
<evidence type="ECO:0000256" key="7">
    <source>
        <dbReference type="ARBA" id="ARBA00022842"/>
    </source>
</evidence>
<evidence type="ECO:0000256" key="2">
    <source>
        <dbReference type="ARBA" id="ARBA00001946"/>
    </source>
</evidence>
<accession>A0A1M6TYE0</accession>
<comment type="function">
    <text evidence="9">Catalyzes the condensation of para-aminobenzoate (pABA) with 6-hydroxymethyl-7,8-dihydropterin diphosphate (DHPt-PP) to form 7,8-dihydropteroate (H2Pte), the immediate precursor of folate derivatives.</text>
</comment>
<dbReference type="PROSITE" id="PS00792">
    <property type="entry name" value="DHPS_1"/>
    <property type="match status" value="1"/>
</dbReference>
<name>A0A1M6TYE0_9BACT</name>
<dbReference type="PROSITE" id="PS50972">
    <property type="entry name" value="PTERIN_BINDING"/>
    <property type="match status" value="1"/>
</dbReference>
<dbReference type="InterPro" id="IPR045031">
    <property type="entry name" value="DHP_synth-like"/>
</dbReference>
<dbReference type="InterPro" id="IPR006390">
    <property type="entry name" value="DHP_synth_dom"/>
</dbReference>
<evidence type="ECO:0000313" key="11">
    <source>
        <dbReference type="EMBL" id="SHK61987.1"/>
    </source>
</evidence>
<proteinExistence type="inferred from homology"/>
<evidence type="ECO:0000256" key="8">
    <source>
        <dbReference type="ARBA" id="ARBA00022909"/>
    </source>
</evidence>
<dbReference type="PROSITE" id="PS00793">
    <property type="entry name" value="DHPS_2"/>
    <property type="match status" value="1"/>
</dbReference>
<dbReference type="PANTHER" id="PTHR20941:SF1">
    <property type="entry name" value="FOLIC ACID SYNTHESIS PROTEIN FOL1"/>
    <property type="match status" value="1"/>
</dbReference>
<dbReference type="Pfam" id="PF00809">
    <property type="entry name" value="Pterin_bind"/>
    <property type="match status" value="1"/>
</dbReference>
<dbReference type="GO" id="GO:0004156">
    <property type="term" value="F:dihydropteroate synthase activity"/>
    <property type="evidence" value="ECO:0007669"/>
    <property type="project" value="UniProtKB-EC"/>
</dbReference>
<feature type="domain" description="Pterin-binding" evidence="10">
    <location>
        <begin position="31"/>
        <end position="295"/>
    </location>
</feature>
<dbReference type="InterPro" id="IPR000489">
    <property type="entry name" value="Pterin-binding_dom"/>
</dbReference>
<dbReference type="Proteomes" id="UP000185812">
    <property type="component" value="Unassembled WGS sequence"/>
</dbReference>
<dbReference type="RefSeq" id="WP_084660545.1">
    <property type="nucleotide sequence ID" value="NZ_FRAU01000004.1"/>
</dbReference>